<keyword evidence="3" id="KW-1185">Reference proteome</keyword>
<comment type="caution">
    <text evidence="2">The sequence shown here is derived from an EMBL/GenBank/DDBJ whole genome shotgun (WGS) entry which is preliminary data.</text>
</comment>
<name>A0A4Z2JDV0_9TELE</name>
<proteinExistence type="predicted"/>
<dbReference type="EMBL" id="SRLO01000008">
    <property type="protein sequence ID" value="TNN87828.1"/>
    <property type="molecule type" value="Genomic_DNA"/>
</dbReference>
<evidence type="ECO:0000256" key="1">
    <source>
        <dbReference type="SAM" id="MobiDB-lite"/>
    </source>
</evidence>
<protein>
    <submittedName>
        <fullName evidence="2">Uncharacterized protein</fullName>
    </submittedName>
</protein>
<evidence type="ECO:0000313" key="3">
    <source>
        <dbReference type="Proteomes" id="UP000314294"/>
    </source>
</evidence>
<gene>
    <name evidence="2" type="ORF">EYF80_001792</name>
</gene>
<dbReference type="Proteomes" id="UP000314294">
    <property type="component" value="Unassembled WGS sequence"/>
</dbReference>
<evidence type="ECO:0000313" key="2">
    <source>
        <dbReference type="EMBL" id="TNN87828.1"/>
    </source>
</evidence>
<dbReference type="AlphaFoldDB" id="A0A4Z2JDV0"/>
<accession>A0A4Z2JDV0</accession>
<feature type="region of interest" description="Disordered" evidence="1">
    <location>
        <begin position="1"/>
        <end position="62"/>
    </location>
</feature>
<organism evidence="2 3">
    <name type="scientific">Liparis tanakae</name>
    <name type="common">Tanaka's snailfish</name>
    <dbReference type="NCBI Taxonomy" id="230148"/>
    <lineage>
        <taxon>Eukaryota</taxon>
        <taxon>Metazoa</taxon>
        <taxon>Chordata</taxon>
        <taxon>Craniata</taxon>
        <taxon>Vertebrata</taxon>
        <taxon>Euteleostomi</taxon>
        <taxon>Actinopterygii</taxon>
        <taxon>Neopterygii</taxon>
        <taxon>Teleostei</taxon>
        <taxon>Neoteleostei</taxon>
        <taxon>Acanthomorphata</taxon>
        <taxon>Eupercaria</taxon>
        <taxon>Perciformes</taxon>
        <taxon>Cottioidei</taxon>
        <taxon>Cottales</taxon>
        <taxon>Liparidae</taxon>
        <taxon>Liparis</taxon>
    </lineage>
</organism>
<reference evidence="2 3" key="1">
    <citation type="submission" date="2019-03" db="EMBL/GenBank/DDBJ databases">
        <title>First draft genome of Liparis tanakae, snailfish: a comprehensive survey of snailfish specific genes.</title>
        <authorList>
            <person name="Kim W."/>
            <person name="Song I."/>
            <person name="Jeong J.-H."/>
            <person name="Kim D."/>
            <person name="Kim S."/>
            <person name="Ryu S."/>
            <person name="Song J.Y."/>
            <person name="Lee S.K."/>
        </authorList>
    </citation>
    <scope>NUCLEOTIDE SEQUENCE [LARGE SCALE GENOMIC DNA]</scope>
    <source>
        <tissue evidence="2">Muscle</tissue>
    </source>
</reference>
<sequence length="93" mass="10071">MALSFISPHLNRTANTPVGHERLGQPFWPNRRTSPSSSSREKPGCRRPAQLTGVNGSKDARSAAGLTLAPDQMLVETHESLCGSSELSLVRFI</sequence>